<name>A0A2N8ZAS5_9VIBR</name>
<protein>
    <submittedName>
        <fullName evidence="1">Uncharacterized protein</fullName>
    </submittedName>
</protein>
<dbReference type="EMBL" id="LT960611">
    <property type="protein sequence ID" value="SON49024.1"/>
    <property type="molecule type" value="Genomic_DNA"/>
</dbReference>
<dbReference type="AlphaFoldDB" id="A0A2N8ZAS5"/>
<dbReference type="RefSeq" id="WP_102521759.1">
    <property type="nucleotide sequence ID" value="NZ_LT960611.1"/>
</dbReference>
<organism evidence="1 2">
    <name type="scientific">Vibrio tapetis subsp. tapetis</name>
    <dbReference type="NCBI Taxonomy" id="1671868"/>
    <lineage>
        <taxon>Bacteria</taxon>
        <taxon>Pseudomonadati</taxon>
        <taxon>Pseudomonadota</taxon>
        <taxon>Gammaproteobacteria</taxon>
        <taxon>Vibrionales</taxon>
        <taxon>Vibrionaceae</taxon>
        <taxon>Vibrio</taxon>
    </lineage>
</organism>
<gene>
    <name evidence="1" type="ORF">VTAP4600_A1045</name>
</gene>
<proteinExistence type="predicted"/>
<dbReference type="KEGG" id="vta:A1045"/>
<accession>A0A2N8ZAS5</accession>
<evidence type="ECO:0000313" key="1">
    <source>
        <dbReference type="EMBL" id="SON49024.1"/>
    </source>
</evidence>
<keyword evidence="2" id="KW-1185">Reference proteome</keyword>
<evidence type="ECO:0000313" key="2">
    <source>
        <dbReference type="Proteomes" id="UP000235828"/>
    </source>
</evidence>
<sequence>MNKQKSEEVKKSLIAYSLLNRSKQKTFINLVNGKESSKDDIGIIVTQLTPPYSECKKLYSELTIENYKAMINLATISIHTINTAGRNREQCQKLVRKIMSYFKATRKDSNQLCVKTVKTLLTESEYDSFISAMKSYNYKNKSAFLRDHVTDNIEVKPNNDQESYEYFRVTQNLASQLTNLISNIKSTDDLNDVDNLFMKAINELVQNILLTRNLAVNNHNQKTSKYLALHHLSSVQLRALYLEKLEQENE</sequence>
<dbReference type="Proteomes" id="UP000235828">
    <property type="component" value="Chromosome A"/>
</dbReference>
<reference evidence="1 2" key="1">
    <citation type="submission" date="2017-10" db="EMBL/GenBank/DDBJ databases">
        <authorList>
            <person name="Banno H."/>
            <person name="Chua N.-H."/>
        </authorList>
    </citation>
    <scope>NUCLEOTIDE SEQUENCE [LARGE SCALE GENOMIC DNA]</scope>
    <source>
        <strain evidence="1">Vibrio tapetis CECT4600</strain>
    </source>
</reference>